<evidence type="ECO:0008006" key="4">
    <source>
        <dbReference type="Google" id="ProtNLM"/>
    </source>
</evidence>
<dbReference type="InterPro" id="IPR039624">
    <property type="entry name" value="LEA1/2/D7/KIN2"/>
</dbReference>
<dbReference type="AlphaFoldDB" id="A0AAV1REP0"/>
<reference evidence="2 3" key="1">
    <citation type="submission" date="2024-01" db="EMBL/GenBank/DDBJ databases">
        <authorList>
            <person name="Waweru B."/>
        </authorList>
    </citation>
    <scope>NUCLEOTIDE SEQUENCE [LARGE SCALE GENOMIC DNA]</scope>
</reference>
<name>A0AAV1REP0_9ROSI</name>
<dbReference type="Proteomes" id="UP001314170">
    <property type="component" value="Unassembled WGS sequence"/>
</dbReference>
<dbReference type="PANTHER" id="PTHR34191:SF30">
    <property type="entry name" value="STRESS-INDUCED PROTEIN KIN2-LIKE"/>
    <property type="match status" value="1"/>
</dbReference>
<feature type="region of interest" description="Disordered" evidence="1">
    <location>
        <begin position="1"/>
        <end position="44"/>
    </location>
</feature>
<dbReference type="PANTHER" id="PTHR34191">
    <property type="entry name" value="LATE EMBRYOGENESIS ABUNDANT PROTEIN (LEA) FAMILY PROTEIN"/>
    <property type="match status" value="1"/>
</dbReference>
<dbReference type="EMBL" id="CAWUPB010000957">
    <property type="protein sequence ID" value="CAK7335135.1"/>
    <property type="molecule type" value="Genomic_DNA"/>
</dbReference>
<organism evidence="2 3">
    <name type="scientific">Dovyalis caffra</name>
    <dbReference type="NCBI Taxonomy" id="77055"/>
    <lineage>
        <taxon>Eukaryota</taxon>
        <taxon>Viridiplantae</taxon>
        <taxon>Streptophyta</taxon>
        <taxon>Embryophyta</taxon>
        <taxon>Tracheophyta</taxon>
        <taxon>Spermatophyta</taxon>
        <taxon>Magnoliopsida</taxon>
        <taxon>eudicotyledons</taxon>
        <taxon>Gunneridae</taxon>
        <taxon>Pentapetalae</taxon>
        <taxon>rosids</taxon>
        <taxon>fabids</taxon>
        <taxon>Malpighiales</taxon>
        <taxon>Salicaceae</taxon>
        <taxon>Flacourtieae</taxon>
        <taxon>Dovyalis</taxon>
    </lineage>
</organism>
<evidence type="ECO:0000313" key="2">
    <source>
        <dbReference type="EMBL" id="CAK7335135.1"/>
    </source>
</evidence>
<feature type="compositionally biased region" description="Polar residues" evidence="1">
    <location>
        <begin position="1"/>
        <end position="24"/>
    </location>
</feature>
<protein>
    <recommendedName>
        <fullName evidence="4">Stress-induced protein KIN2-like</fullName>
    </recommendedName>
</protein>
<proteinExistence type="predicted"/>
<evidence type="ECO:0000313" key="3">
    <source>
        <dbReference type="Proteomes" id="UP001314170"/>
    </source>
</evidence>
<evidence type="ECO:0000256" key="1">
    <source>
        <dbReference type="SAM" id="MobiDB-lite"/>
    </source>
</evidence>
<accession>A0AAV1REP0</accession>
<gene>
    <name evidence="2" type="ORF">DCAF_LOCUS10226</name>
</gene>
<feature type="compositionally biased region" description="Low complexity" evidence="1">
    <location>
        <begin position="27"/>
        <end position="41"/>
    </location>
</feature>
<comment type="caution">
    <text evidence="2">The sequence shown here is derived from an EMBL/GenBank/DDBJ whole genome shotgun (WGS) entry which is preliminary data.</text>
</comment>
<keyword evidence="3" id="KW-1185">Reference proteome</keyword>
<sequence length="65" mass="6856">MDSLNSDFQAGQTKGQAQEKTNQFMDKASSAAQSAKESCQETGQQIMAKAQGAADTIKSKVGTNK</sequence>